<organism evidence="4 5">
    <name type="scientific">Mycobacteroides franklinii</name>
    <dbReference type="NCBI Taxonomy" id="948102"/>
    <lineage>
        <taxon>Bacteria</taxon>
        <taxon>Bacillati</taxon>
        <taxon>Actinomycetota</taxon>
        <taxon>Actinomycetes</taxon>
        <taxon>Mycobacteriales</taxon>
        <taxon>Mycobacteriaceae</taxon>
        <taxon>Mycobacteroides</taxon>
    </lineage>
</organism>
<accession>A0A4V3HUS9</accession>
<dbReference type="PANTHER" id="PTHR30055:SF146">
    <property type="entry name" value="HTH-TYPE TRANSCRIPTIONAL DUAL REGULATOR CECR"/>
    <property type="match status" value="1"/>
</dbReference>
<dbReference type="Gene3D" id="1.10.357.10">
    <property type="entry name" value="Tetracycline Repressor, domain 2"/>
    <property type="match status" value="2"/>
</dbReference>
<dbReference type="PANTHER" id="PTHR30055">
    <property type="entry name" value="HTH-TYPE TRANSCRIPTIONAL REGULATOR RUTR"/>
    <property type="match status" value="1"/>
</dbReference>
<dbReference type="InterPro" id="IPR009057">
    <property type="entry name" value="Homeodomain-like_sf"/>
</dbReference>
<dbReference type="Proteomes" id="UP000295165">
    <property type="component" value="Unassembled WGS sequence"/>
</dbReference>
<evidence type="ECO:0000256" key="2">
    <source>
        <dbReference type="PROSITE-ProRule" id="PRU00335"/>
    </source>
</evidence>
<evidence type="ECO:0000256" key="1">
    <source>
        <dbReference type="ARBA" id="ARBA00023125"/>
    </source>
</evidence>
<evidence type="ECO:0000259" key="3">
    <source>
        <dbReference type="PROSITE" id="PS50977"/>
    </source>
</evidence>
<dbReference type="SUPFAM" id="SSF46689">
    <property type="entry name" value="Homeodomain-like"/>
    <property type="match status" value="2"/>
</dbReference>
<dbReference type="PRINTS" id="PR00455">
    <property type="entry name" value="HTHTETR"/>
</dbReference>
<reference evidence="4 5" key="1">
    <citation type="journal article" date="2019" name="Sci. Rep.">
        <title>Extended insight into the Mycobacterium chelonae-abscessus complex through whole genome sequencing of Mycobacterium salmoniphilum outbreak and Mycobacterium salmoniphilum-like strains.</title>
        <authorList>
            <person name="Behra P.R.K."/>
            <person name="Das S."/>
            <person name="Pettersson B.M.F."/>
            <person name="Shirreff L."/>
            <person name="DuCote T."/>
            <person name="Jacobsson K.G."/>
            <person name="Ennis D.G."/>
            <person name="Kirsebom L.A."/>
        </authorList>
    </citation>
    <scope>NUCLEOTIDE SEQUENCE [LARGE SCALE GENOMIC DNA]</scope>
    <source>
        <strain evidence="4 5">CCUG 63697</strain>
    </source>
</reference>
<dbReference type="PROSITE" id="PS50977">
    <property type="entry name" value="HTH_TETR_2"/>
    <property type="match status" value="1"/>
</dbReference>
<dbReference type="Pfam" id="PF00440">
    <property type="entry name" value="TetR_N"/>
    <property type="match status" value="2"/>
</dbReference>
<dbReference type="InterPro" id="IPR001647">
    <property type="entry name" value="HTH_TetR"/>
</dbReference>
<protein>
    <submittedName>
        <fullName evidence="4">DNA-binding transcriptional repressor AcrR</fullName>
    </submittedName>
</protein>
<comment type="caution">
    <text evidence="4">The sequence shown here is derived from an EMBL/GenBank/DDBJ whole genome shotgun (WGS) entry which is preliminary data.</text>
</comment>
<feature type="DNA-binding region" description="H-T-H motif" evidence="2">
    <location>
        <begin position="39"/>
        <end position="58"/>
    </location>
</feature>
<evidence type="ECO:0000313" key="5">
    <source>
        <dbReference type="Proteomes" id="UP000295165"/>
    </source>
</evidence>
<proteinExistence type="predicted"/>
<dbReference type="InterPro" id="IPR050109">
    <property type="entry name" value="HTH-type_TetR-like_transc_reg"/>
</dbReference>
<dbReference type="GO" id="GO:0003700">
    <property type="term" value="F:DNA-binding transcription factor activity"/>
    <property type="evidence" value="ECO:0007669"/>
    <property type="project" value="TreeGrafter"/>
</dbReference>
<feature type="domain" description="HTH tetR-type" evidence="3">
    <location>
        <begin position="16"/>
        <end position="76"/>
    </location>
</feature>
<sequence>MEASPTSGAGSRRPWVERHAHLLDAAEQLFFERGFAAVSLSDIAHAAGVTKPIAYRHFKTKDGAYVACARFFERGFAAVSLSDIAHAAGVTKPIAYRHFKTKDGAYVACARRAHVDFAQALVQRVDPSLTVREQFAAAADLFFALVETQPQRWELIYGSAAVLPAESREELSALRSDNIETIYALITKDQPGIPKLFAEGLSHAMSGAAERLGLWWQSRPGLDRQHMVNIYVEIFYAAVAPYLDSLQSTTQR</sequence>
<evidence type="ECO:0000313" key="4">
    <source>
        <dbReference type="EMBL" id="TDZ49503.1"/>
    </source>
</evidence>
<dbReference type="AlphaFoldDB" id="A0A4V3HUS9"/>
<dbReference type="EMBL" id="PECC01000028">
    <property type="protein sequence ID" value="TDZ49503.1"/>
    <property type="molecule type" value="Genomic_DNA"/>
</dbReference>
<dbReference type="RefSeq" id="WP_134050775.1">
    <property type="nucleotide sequence ID" value="NZ_PECC01000028.1"/>
</dbReference>
<gene>
    <name evidence="4" type="ORF">CCUG63697_04040</name>
</gene>
<keyword evidence="1 2" id="KW-0238">DNA-binding</keyword>
<dbReference type="GO" id="GO:0000976">
    <property type="term" value="F:transcription cis-regulatory region binding"/>
    <property type="evidence" value="ECO:0007669"/>
    <property type="project" value="TreeGrafter"/>
</dbReference>
<name>A0A4V3HUS9_9MYCO</name>
<keyword evidence="5" id="KW-1185">Reference proteome</keyword>